<evidence type="ECO:0000313" key="2">
    <source>
        <dbReference type="Proteomes" id="UP000320762"/>
    </source>
</evidence>
<evidence type="ECO:0008006" key="3">
    <source>
        <dbReference type="Google" id="ProtNLM"/>
    </source>
</evidence>
<name>A0A550BZB2_9AGAR</name>
<protein>
    <recommendedName>
        <fullName evidence="3">F-box domain-containing protein</fullName>
    </recommendedName>
</protein>
<comment type="caution">
    <text evidence="1">The sequence shown here is derived from an EMBL/GenBank/DDBJ whole genome shotgun (WGS) entry which is preliminary data.</text>
</comment>
<dbReference type="EMBL" id="VDMD01000041">
    <property type="protein sequence ID" value="TRM57890.1"/>
    <property type="molecule type" value="Genomic_DNA"/>
</dbReference>
<dbReference type="AlphaFoldDB" id="A0A550BZB2"/>
<accession>A0A550BZB2</accession>
<keyword evidence="2" id="KW-1185">Reference proteome</keyword>
<gene>
    <name evidence="1" type="ORF">BD626DRAFT_574041</name>
</gene>
<dbReference type="Proteomes" id="UP000320762">
    <property type="component" value="Unassembled WGS sequence"/>
</dbReference>
<organism evidence="1 2">
    <name type="scientific">Schizophyllum amplum</name>
    <dbReference type="NCBI Taxonomy" id="97359"/>
    <lineage>
        <taxon>Eukaryota</taxon>
        <taxon>Fungi</taxon>
        <taxon>Dikarya</taxon>
        <taxon>Basidiomycota</taxon>
        <taxon>Agaricomycotina</taxon>
        <taxon>Agaricomycetes</taxon>
        <taxon>Agaricomycetidae</taxon>
        <taxon>Agaricales</taxon>
        <taxon>Schizophyllaceae</taxon>
        <taxon>Schizophyllum</taxon>
    </lineage>
</organism>
<sequence length="599" mass="69391">MLRTLNDLPNELLEHITRYISHWERLPPRLSVYGVLSRVSRRLRAFALPYLFAELRVPVKANGCTGYVLKARPLVALTRLFTKYPCYKEYIRHMLVGTRRYPTFEWRDHHCSKSVDLSEYCWHLLNADRSPWNLQSFTSLAVKCRPTIMHILGPCKNLRVLSMRWQSREFPDLSHFPHLELLRLVGKTTDSSKLSCRNYHCIERKDREGKALHVCPSLRTLALHEAVRYPLDLVTRLPELYPNLRVLVVHRTALAPTDVLHIVAQNARLEEVNADCGGRKGDCRLENVMDVMCGRVKQWSYTWPEKTDVGRRSRAEKSDPRLVWTNLWVDGFAFVRERDGNAGVDGTPFKITSLALRLANIMDGDAEHDALTALLDRPLDFSFRHIRHFALSFGWCGPTAQSFAGTSLVEDFMEQLGQLLSHWESLETFIFHHDLNTRSWHTEQRMPVLDGMDLPSYIPYIDEHEPTLAHCLCDITEVQTQVVLQELSRILGRRVWLSDEDVNLDEVWMDRHEPTITRGVRAISQKCTRLQHLQWFVDCDWPSTSWAYDIRRDKDGWKMVTGQASRVDCLRGELLPFSMVVGQELRAARSAWVAQAGRS</sequence>
<dbReference type="SUPFAM" id="SSF52047">
    <property type="entry name" value="RNI-like"/>
    <property type="match status" value="1"/>
</dbReference>
<dbReference type="OrthoDB" id="2975989at2759"/>
<proteinExistence type="predicted"/>
<evidence type="ECO:0000313" key="1">
    <source>
        <dbReference type="EMBL" id="TRM57890.1"/>
    </source>
</evidence>
<reference evidence="1 2" key="1">
    <citation type="journal article" date="2019" name="New Phytol.">
        <title>Comparative genomics reveals unique wood-decay strategies and fruiting body development in the Schizophyllaceae.</title>
        <authorList>
            <person name="Almasi E."/>
            <person name="Sahu N."/>
            <person name="Krizsan K."/>
            <person name="Balint B."/>
            <person name="Kovacs G.M."/>
            <person name="Kiss B."/>
            <person name="Cseklye J."/>
            <person name="Drula E."/>
            <person name="Henrissat B."/>
            <person name="Nagy I."/>
            <person name="Chovatia M."/>
            <person name="Adam C."/>
            <person name="LaButti K."/>
            <person name="Lipzen A."/>
            <person name="Riley R."/>
            <person name="Grigoriev I.V."/>
            <person name="Nagy L.G."/>
        </authorList>
    </citation>
    <scope>NUCLEOTIDE SEQUENCE [LARGE SCALE GENOMIC DNA]</scope>
    <source>
        <strain evidence="1 2">NL-1724</strain>
    </source>
</reference>